<accession>A0A0D3BT79</accession>
<evidence type="ECO:0000256" key="1">
    <source>
        <dbReference type="SAM" id="MobiDB-lite"/>
    </source>
</evidence>
<feature type="compositionally biased region" description="Basic residues" evidence="1">
    <location>
        <begin position="56"/>
        <end position="67"/>
    </location>
</feature>
<feature type="compositionally biased region" description="Low complexity" evidence="1">
    <location>
        <begin position="38"/>
        <end position="51"/>
    </location>
</feature>
<protein>
    <recommendedName>
        <fullName evidence="2">No apical meristem-associated C-terminal domain-containing protein</fullName>
    </recommendedName>
</protein>
<dbReference type="Proteomes" id="UP000032141">
    <property type="component" value="Chromosome C4"/>
</dbReference>
<reference evidence="3 4" key="1">
    <citation type="journal article" date="2014" name="Genome Biol.">
        <title>Transcriptome and methylome profiling reveals relics of genome dominance in the mesopolyploid Brassica oleracea.</title>
        <authorList>
            <person name="Parkin I.A."/>
            <person name="Koh C."/>
            <person name="Tang H."/>
            <person name="Robinson S.J."/>
            <person name="Kagale S."/>
            <person name="Clarke W.E."/>
            <person name="Town C.D."/>
            <person name="Nixon J."/>
            <person name="Krishnakumar V."/>
            <person name="Bidwell S.L."/>
            <person name="Denoeud F."/>
            <person name="Belcram H."/>
            <person name="Links M.G."/>
            <person name="Just J."/>
            <person name="Clarke C."/>
            <person name="Bender T."/>
            <person name="Huebert T."/>
            <person name="Mason A.S."/>
            <person name="Pires J.C."/>
            <person name="Barker G."/>
            <person name="Moore J."/>
            <person name="Walley P.G."/>
            <person name="Manoli S."/>
            <person name="Batley J."/>
            <person name="Edwards D."/>
            <person name="Nelson M.N."/>
            <person name="Wang X."/>
            <person name="Paterson A.H."/>
            <person name="King G."/>
            <person name="Bancroft I."/>
            <person name="Chalhoub B."/>
            <person name="Sharpe A.G."/>
        </authorList>
    </citation>
    <scope>NUCLEOTIDE SEQUENCE</scope>
    <source>
        <strain evidence="3 4">cv. TO1000</strain>
    </source>
</reference>
<dbReference type="Pfam" id="PF14303">
    <property type="entry name" value="NAM-associated"/>
    <property type="match status" value="1"/>
</dbReference>
<feature type="region of interest" description="Disordered" evidence="1">
    <location>
        <begin position="1"/>
        <end position="80"/>
    </location>
</feature>
<organism evidence="3 4">
    <name type="scientific">Brassica oleracea var. oleracea</name>
    <dbReference type="NCBI Taxonomy" id="109376"/>
    <lineage>
        <taxon>Eukaryota</taxon>
        <taxon>Viridiplantae</taxon>
        <taxon>Streptophyta</taxon>
        <taxon>Embryophyta</taxon>
        <taxon>Tracheophyta</taxon>
        <taxon>Spermatophyta</taxon>
        <taxon>Magnoliopsida</taxon>
        <taxon>eudicotyledons</taxon>
        <taxon>Gunneridae</taxon>
        <taxon>Pentapetalae</taxon>
        <taxon>rosids</taxon>
        <taxon>malvids</taxon>
        <taxon>Brassicales</taxon>
        <taxon>Brassicaceae</taxon>
        <taxon>Brassiceae</taxon>
        <taxon>Brassica</taxon>
    </lineage>
</organism>
<dbReference type="AlphaFoldDB" id="A0A0D3BT79"/>
<feature type="domain" description="No apical meristem-associated C-terminal" evidence="2">
    <location>
        <begin position="15"/>
        <end position="68"/>
    </location>
</feature>
<reference evidence="3" key="2">
    <citation type="submission" date="2015-03" db="UniProtKB">
        <authorList>
            <consortium name="EnsemblPlants"/>
        </authorList>
    </citation>
    <scope>IDENTIFICATION</scope>
</reference>
<evidence type="ECO:0000313" key="4">
    <source>
        <dbReference type="Proteomes" id="UP000032141"/>
    </source>
</evidence>
<sequence>MKDIPKFTDNVNFGSPNTQESNVAGSPTSQSPGLSSFSINLSSDDGGSNSSQRPIGSKKAKLKRKSQKLQLAPSSAGGGSGGFAASVAGCLSPFSILSFSFPVSSLSPSS</sequence>
<dbReference type="Gramene" id="Bo4g052400.1">
    <property type="protein sequence ID" value="Bo4g052400.1"/>
    <property type="gene ID" value="Bo4g052400"/>
</dbReference>
<dbReference type="HOGENOM" id="CLU_2174512_0_0_1"/>
<name>A0A0D3BT79_BRAOL</name>
<dbReference type="InterPro" id="IPR029466">
    <property type="entry name" value="NAM-associated_C"/>
</dbReference>
<keyword evidence="4" id="KW-1185">Reference proteome</keyword>
<dbReference type="EnsemblPlants" id="Bo4g052400.1">
    <property type="protein sequence ID" value="Bo4g052400.1"/>
    <property type="gene ID" value="Bo4g052400"/>
</dbReference>
<proteinExistence type="predicted"/>
<evidence type="ECO:0000313" key="3">
    <source>
        <dbReference type="EnsemblPlants" id="Bo4g052400.1"/>
    </source>
</evidence>
<feature type="compositionally biased region" description="Polar residues" evidence="1">
    <location>
        <begin position="9"/>
        <end position="37"/>
    </location>
</feature>
<evidence type="ECO:0000259" key="2">
    <source>
        <dbReference type="Pfam" id="PF14303"/>
    </source>
</evidence>